<protein>
    <recommendedName>
        <fullName evidence="7">Photolyase/cryptochrome alpha/beta domain-containing protein</fullName>
    </recommendedName>
</protein>
<comment type="similarity">
    <text evidence="1">Belongs to the DNA photolyase class-1 family.</text>
</comment>
<dbReference type="Gene3D" id="1.25.40.80">
    <property type="match status" value="1"/>
</dbReference>
<dbReference type="InterPro" id="IPR014729">
    <property type="entry name" value="Rossmann-like_a/b/a_fold"/>
</dbReference>
<proteinExistence type="inferred from homology"/>
<organism evidence="8 9">
    <name type="scientific">Cylindrotheca closterium</name>
    <dbReference type="NCBI Taxonomy" id="2856"/>
    <lineage>
        <taxon>Eukaryota</taxon>
        <taxon>Sar</taxon>
        <taxon>Stramenopiles</taxon>
        <taxon>Ochrophyta</taxon>
        <taxon>Bacillariophyta</taxon>
        <taxon>Bacillariophyceae</taxon>
        <taxon>Bacillariophycidae</taxon>
        <taxon>Bacillariales</taxon>
        <taxon>Bacillariaceae</taxon>
        <taxon>Cylindrotheca</taxon>
    </lineage>
</organism>
<dbReference type="EMBL" id="CAKOGP040001847">
    <property type="protein sequence ID" value="CAJ1953865.1"/>
    <property type="molecule type" value="Genomic_DNA"/>
</dbReference>
<evidence type="ECO:0000256" key="6">
    <source>
        <dbReference type="SAM" id="MobiDB-lite"/>
    </source>
</evidence>
<dbReference type="GO" id="GO:0005634">
    <property type="term" value="C:nucleus"/>
    <property type="evidence" value="ECO:0007669"/>
    <property type="project" value="TreeGrafter"/>
</dbReference>
<dbReference type="PANTHER" id="PTHR11455">
    <property type="entry name" value="CRYPTOCHROME"/>
    <property type="match status" value="1"/>
</dbReference>
<dbReference type="PROSITE" id="PS51645">
    <property type="entry name" value="PHR_CRY_ALPHA_BETA"/>
    <property type="match status" value="1"/>
</dbReference>
<evidence type="ECO:0000313" key="8">
    <source>
        <dbReference type="EMBL" id="CAJ1953865.1"/>
    </source>
</evidence>
<sequence length="581" mass="64779">MRITAVLSSAALSMMANTKNTKNVAMHWFRKGLRLQDNPALLHALETAKKSDEGRLYPVYVMDGDCYQLKHCSALKANFLVECLIDLDKSLKDVGSRLYVVSGDPTKELPALWEDWDVTHLTFEADETGEPYAKARDESVMNLCEEKGIEVESFCSETIFPLGDYVKKSGGLAKVPATMGKFQGIFGKMGKVPKPLNAPTKEDFKPIIDKEQAKETKGKMLPPKRATDLPWPRDTPKADATPIWGPKDCKNLTPITRGGESKAQESLSKSMAKAAWVAGFEKPKTSCTSLAPSTTSISPYMSVGCLSPRTVWHAISNAVAQAPASAPKSKPPVSLHGQMLWRDFNNLIAHSANQDNPGSWGKMEGNKYCREVPWSENERFLTAWKNGETGYPWIDACMKQLETEGWIHHLGRHAVACFLTRGDLWQSWEGGALHFEGQLLDADYALNGFNWLWLSCSGFFYQYFRCYSPVAFQKKNDPHGHYIKKWVPALKNMPAKYIYEPWKAPASVQQTAGVKIGKDYPLPIVDHALESKENMNRMKEAYAAYKAGGSKAPSPTKKKTPPPKEAAPAKKKRKVQQTLKL</sequence>
<evidence type="ECO:0000256" key="2">
    <source>
        <dbReference type="ARBA" id="ARBA00022630"/>
    </source>
</evidence>
<name>A0AAD2FUP0_9STRA</name>
<dbReference type="Gene3D" id="3.40.50.620">
    <property type="entry name" value="HUPs"/>
    <property type="match status" value="1"/>
</dbReference>
<keyword evidence="2 4" id="KW-0285">Flavoprotein</keyword>
<keyword evidence="3 4" id="KW-0274">FAD</keyword>
<dbReference type="Gene3D" id="1.10.579.10">
    <property type="entry name" value="DNA Cyclobutane Dipyrimidine Photolyase, subunit A, domain 3"/>
    <property type="match status" value="1"/>
</dbReference>
<dbReference type="GO" id="GO:0043153">
    <property type="term" value="P:entrainment of circadian clock by photoperiod"/>
    <property type="evidence" value="ECO:0007669"/>
    <property type="project" value="TreeGrafter"/>
</dbReference>
<feature type="site" description="Electron transfer via tryptophanyl radical" evidence="5">
    <location>
        <position position="374"/>
    </location>
</feature>
<dbReference type="Proteomes" id="UP001295423">
    <property type="component" value="Unassembled WGS sequence"/>
</dbReference>
<dbReference type="InterPro" id="IPR006050">
    <property type="entry name" value="DNA_photolyase_N"/>
</dbReference>
<reference evidence="8" key="1">
    <citation type="submission" date="2023-08" db="EMBL/GenBank/DDBJ databases">
        <authorList>
            <person name="Audoor S."/>
            <person name="Bilcke G."/>
        </authorList>
    </citation>
    <scope>NUCLEOTIDE SEQUENCE</scope>
</reference>
<evidence type="ECO:0000256" key="5">
    <source>
        <dbReference type="PIRSR" id="PIRSR602081-2"/>
    </source>
</evidence>
<comment type="cofactor">
    <cofactor evidence="4">
        <name>FAD</name>
        <dbReference type="ChEBI" id="CHEBI:57692"/>
    </cofactor>
    <text evidence="4">Binds 1 FAD per subunit.</text>
</comment>
<feature type="region of interest" description="Disordered" evidence="6">
    <location>
        <begin position="214"/>
        <end position="249"/>
    </location>
</feature>
<dbReference type="SUPFAM" id="SSF52425">
    <property type="entry name" value="Cryptochrome/photolyase, N-terminal domain"/>
    <property type="match status" value="1"/>
</dbReference>
<feature type="domain" description="Photolyase/cryptochrome alpha/beta" evidence="7">
    <location>
        <begin position="23"/>
        <end position="159"/>
    </location>
</feature>
<evidence type="ECO:0000259" key="7">
    <source>
        <dbReference type="PROSITE" id="PS51645"/>
    </source>
</evidence>
<dbReference type="GO" id="GO:0005737">
    <property type="term" value="C:cytoplasm"/>
    <property type="evidence" value="ECO:0007669"/>
    <property type="project" value="TreeGrafter"/>
</dbReference>
<evidence type="ECO:0000256" key="1">
    <source>
        <dbReference type="ARBA" id="ARBA00005862"/>
    </source>
</evidence>
<dbReference type="GO" id="GO:0032922">
    <property type="term" value="P:circadian regulation of gene expression"/>
    <property type="evidence" value="ECO:0007669"/>
    <property type="project" value="TreeGrafter"/>
</dbReference>
<feature type="binding site" evidence="4">
    <location>
        <begin position="294"/>
        <end position="298"/>
    </location>
    <ligand>
        <name>FAD</name>
        <dbReference type="ChEBI" id="CHEBI:57692"/>
    </ligand>
</feature>
<dbReference type="GO" id="GO:0003904">
    <property type="term" value="F:deoxyribodipyrimidine photo-lyase activity"/>
    <property type="evidence" value="ECO:0007669"/>
    <property type="project" value="TreeGrafter"/>
</dbReference>
<dbReference type="InterPro" id="IPR036155">
    <property type="entry name" value="Crypto/Photolyase_N_sf"/>
</dbReference>
<feature type="compositionally biased region" description="Low complexity" evidence="6">
    <location>
        <begin position="546"/>
        <end position="555"/>
    </location>
</feature>
<keyword evidence="9" id="KW-1185">Reference proteome</keyword>
<dbReference type="Pfam" id="PF00875">
    <property type="entry name" value="DNA_photolyase"/>
    <property type="match status" value="1"/>
</dbReference>
<dbReference type="SUPFAM" id="SSF48173">
    <property type="entry name" value="Cryptochrome/photolyase FAD-binding domain"/>
    <property type="match status" value="1"/>
</dbReference>
<dbReference type="AlphaFoldDB" id="A0AAD2FUP0"/>
<feature type="binding site" evidence="4">
    <location>
        <begin position="441"/>
        <end position="443"/>
    </location>
    <ligand>
        <name>FAD</name>
        <dbReference type="ChEBI" id="CHEBI:57692"/>
    </ligand>
</feature>
<accession>A0AAD2FUP0</accession>
<dbReference type="InterPro" id="IPR036134">
    <property type="entry name" value="Crypto/Photolyase_FAD-like_sf"/>
</dbReference>
<dbReference type="InterPro" id="IPR005101">
    <property type="entry name" value="Cryptochr/Photolyase_FAD-bd"/>
</dbReference>
<evidence type="ECO:0000256" key="4">
    <source>
        <dbReference type="PIRSR" id="PIRSR602081-1"/>
    </source>
</evidence>
<dbReference type="Pfam" id="PF03441">
    <property type="entry name" value="FAD_binding_7"/>
    <property type="match status" value="1"/>
</dbReference>
<dbReference type="InterPro" id="IPR002081">
    <property type="entry name" value="Cryptochrome/DNA_photolyase_1"/>
</dbReference>
<feature type="site" description="Electron transfer via tryptophanyl radical" evidence="5">
    <location>
        <position position="451"/>
    </location>
</feature>
<dbReference type="GO" id="GO:0071949">
    <property type="term" value="F:FAD binding"/>
    <property type="evidence" value="ECO:0007669"/>
    <property type="project" value="TreeGrafter"/>
</dbReference>
<gene>
    <name evidence="8" type="ORF">CYCCA115_LOCUS14462</name>
</gene>
<dbReference type="PANTHER" id="PTHR11455:SF9">
    <property type="entry name" value="CRYPTOCHROME CIRCADIAN CLOCK 5 ISOFORM X1"/>
    <property type="match status" value="1"/>
</dbReference>
<evidence type="ECO:0000256" key="3">
    <source>
        <dbReference type="ARBA" id="ARBA00022827"/>
    </source>
</evidence>
<evidence type="ECO:0000313" key="9">
    <source>
        <dbReference type="Proteomes" id="UP001295423"/>
    </source>
</evidence>
<feature type="region of interest" description="Disordered" evidence="6">
    <location>
        <begin position="546"/>
        <end position="581"/>
    </location>
</feature>
<feature type="site" description="Electron transfer via tryptophanyl radical" evidence="5">
    <location>
        <position position="428"/>
    </location>
</feature>
<dbReference type="GO" id="GO:0003677">
    <property type="term" value="F:DNA binding"/>
    <property type="evidence" value="ECO:0007669"/>
    <property type="project" value="TreeGrafter"/>
</dbReference>
<comment type="caution">
    <text evidence="8">The sequence shown here is derived from an EMBL/GenBank/DDBJ whole genome shotgun (WGS) entry which is preliminary data.</text>
</comment>